<dbReference type="EMBL" id="BTGB01000002">
    <property type="protein sequence ID" value="GMM45322.1"/>
    <property type="molecule type" value="Genomic_DNA"/>
</dbReference>
<accession>A0AAV5R2V4</accession>
<organism evidence="1 2">
    <name type="scientific">Pichia kluyveri</name>
    <name type="common">Yeast</name>
    <dbReference type="NCBI Taxonomy" id="36015"/>
    <lineage>
        <taxon>Eukaryota</taxon>
        <taxon>Fungi</taxon>
        <taxon>Dikarya</taxon>
        <taxon>Ascomycota</taxon>
        <taxon>Saccharomycotina</taxon>
        <taxon>Pichiomycetes</taxon>
        <taxon>Pichiales</taxon>
        <taxon>Pichiaceae</taxon>
        <taxon>Pichia</taxon>
    </lineage>
</organism>
<keyword evidence="2" id="KW-1185">Reference proteome</keyword>
<dbReference type="AlphaFoldDB" id="A0AAV5R2V4"/>
<gene>
    <name evidence="1" type="ORF">DAPK24_018970</name>
</gene>
<protein>
    <submittedName>
        <fullName evidence="1">Uncharacterized protein</fullName>
    </submittedName>
</protein>
<reference evidence="1 2" key="1">
    <citation type="journal article" date="2023" name="Elife">
        <title>Identification of key yeast species and microbe-microbe interactions impacting larval growth of Drosophila in the wild.</title>
        <authorList>
            <person name="Mure A."/>
            <person name="Sugiura Y."/>
            <person name="Maeda R."/>
            <person name="Honda K."/>
            <person name="Sakurai N."/>
            <person name="Takahashi Y."/>
            <person name="Watada M."/>
            <person name="Katoh T."/>
            <person name="Gotoh A."/>
            <person name="Gotoh Y."/>
            <person name="Taniguchi I."/>
            <person name="Nakamura K."/>
            <person name="Hayashi T."/>
            <person name="Katayama T."/>
            <person name="Uemura T."/>
            <person name="Hattori Y."/>
        </authorList>
    </citation>
    <scope>NUCLEOTIDE SEQUENCE [LARGE SCALE GENOMIC DNA]</scope>
    <source>
        <strain evidence="1 2">PK-24</strain>
    </source>
</reference>
<proteinExistence type="predicted"/>
<evidence type="ECO:0000313" key="2">
    <source>
        <dbReference type="Proteomes" id="UP001378960"/>
    </source>
</evidence>
<name>A0AAV5R2V4_PICKL</name>
<dbReference type="Proteomes" id="UP001378960">
    <property type="component" value="Unassembled WGS sequence"/>
</dbReference>
<comment type="caution">
    <text evidence="1">The sequence shown here is derived from an EMBL/GenBank/DDBJ whole genome shotgun (WGS) entry which is preliminary data.</text>
</comment>
<evidence type="ECO:0000313" key="1">
    <source>
        <dbReference type="EMBL" id="GMM45322.1"/>
    </source>
</evidence>
<sequence>MRQVFNRRGAMSNSNLSHIHSRNKSGLFSRIDLDSAIDDEISYELKNEIPIQVKVTTIELSDDELNEVSEFQNIDNNNNNNNNETNCKLSYSHVDGYVSCYKPDRNRLYQTSPAQMERMQNYMKNNLSSQKRNFELVKYLEHTAHIHGTSVPIIIESWKQKKYHNWWNHSTTRTKNKYLVELSQIELSYLNNLFN</sequence>